<reference evidence="1 2" key="1">
    <citation type="submission" date="2020-08" db="EMBL/GenBank/DDBJ databases">
        <title>Sequencing the genomes of 1000 actinobacteria strains.</title>
        <authorList>
            <person name="Klenk H.-P."/>
        </authorList>
    </citation>
    <scope>NUCLEOTIDE SEQUENCE [LARGE SCALE GENOMIC DNA]</scope>
    <source>
        <strain evidence="1 2">DSM 45507</strain>
    </source>
</reference>
<gene>
    <name evidence="1" type="ORF">HD596_002911</name>
</gene>
<sequence>MEVRAGAGGVGWSPSRLGVACGMYGPPLFALDQQQPR</sequence>
<evidence type="ECO:0000313" key="1">
    <source>
        <dbReference type="EMBL" id="MBB5776155.1"/>
    </source>
</evidence>
<organism evidence="1 2">
    <name type="scientific">Nonomuraea jabiensis</name>
    <dbReference type="NCBI Taxonomy" id="882448"/>
    <lineage>
        <taxon>Bacteria</taxon>
        <taxon>Bacillati</taxon>
        <taxon>Actinomycetota</taxon>
        <taxon>Actinomycetes</taxon>
        <taxon>Streptosporangiales</taxon>
        <taxon>Streptosporangiaceae</taxon>
        <taxon>Nonomuraea</taxon>
    </lineage>
</organism>
<dbReference type="EMBL" id="JACHMB010000001">
    <property type="protein sequence ID" value="MBB5776155.1"/>
    <property type="molecule type" value="Genomic_DNA"/>
</dbReference>
<accession>A0A7W9LA06</accession>
<comment type="caution">
    <text evidence="1">The sequence shown here is derived from an EMBL/GenBank/DDBJ whole genome shotgun (WGS) entry which is preliminary data.</text>
</comment>
<protein>
    <submittedName>
        <fullName evidence="1">Uncharacterized protein</fullName>
    </submittedName>
</protein>
<dbReference type="AlphaFoldDB" id="A0A7W9LA06"/>
<evidence type="ECO:0000313" key="2">
    <source>
        <dbReference type="Proteomes" id="UP000579153"/>
    </source>
</evidence>
<name>A0A7W9LA06_9ACTN</name>
<keyword evidence="2" id="KW-1185">Reference proteome</keyword>
<proteinExistence type="predicted"/>
<dbReference type="Proteomes" id="UP000579153">
    <property type="component" value="Unassembled WGS sequence"/>
</dbReference>